<gene>
    <name evidence="2" type="ORF">J1N35_020894</name>
</gene>
<protein>
    <recommendedName>
        <fullName evidence="4">Reverse transcriptase domain-containing protein</fullName>
    </recommendedName>
</protein>
<proteinExistence type="predicted"/>
<name>A0A9D3VDL3_9ROSI</name>
<keyword evidence="3" id="KW-1185">Reference proteome</keyword>
<keyword evidence="1" id="KW-0732">Signal</keyword>
<dbReference type="OrthoDB" id="1740441at2759"/>
<dbReference type="Proteomes" id="UP000828251">
    <property type="component" value="Unassembled WGS sequence"/>
</dbReference>
<evidence type="ECO:0008006" key="4">
    <source>
        <dbReference type="Google" id="ProtNLM"/>
    </source>
</evidence>
<reference evidence="2 3" key="1">
    <citation type="journal article" date="2021" name="Plant Biotechnol. J.">
        <title>Multi-omics assisted identification of the key and species-specific regulatory components of drought-tolerant mechanisms in Gossypium stocksii.</title>
        <authorList>
            <person name="Yu D."/>
            <person name="Ke L."/>
            <person name="Zhang D."/>
            <person name="Wu Y."/>
            <person name="Sun Y."/>
            <person name="Mei J."/>
            <person name="Sun J."/>
            <person name="Sun Y."/>
        </authorList>
    </citation>
    <scope>NUCLEOTIDE SEQUENCE [LARGE SCALE GENOMIC DNA]</scope>
    <source>
        <strain evidence="3">cv. E1</strain>
        <tissue evidence="2">Leaf</tissue>
    </source>
</reference>
<evidence type="ECO:0000256" key="1">
    <source>
        <dbReference type="SAM" id="SignalP"/>
    </source>
</evidence>
<dbReference type="AlphaFoldDB" id="A0A9D3VDL3"/>
<accession>A0A9D3VDL3</accession>
<sequence>MVGRSLSHLFFVDDLVLFAQVEESQARGVNDELVGRLCHTLGFHKVQNLEKYLGVPLFHNRVTNNTLHFVVDNVRSKLKSWDARKLSLVRKATLA</sequence>
<dbReference type="EMBL" id="JAIQCV010000007">
    <property type="protein sequence ID" value="KAH1081133.1"/>
    <property type="molecule type" value="Genomic_DNA"/>
</dbReference>
<comment type="caution">
    <text evidence="2">The sequence shown here is derived from an EMBL/GenBank/DDBJ whole genome shotgun (WGS) entry which is preliminary data.</text>
</comment>
<feature type="chain" id="PRO_5038956230" description="Reverse transcriptase domain-containing protein" evidence="1">
    <location>
        <begin position="27"/>
        <end position="95"/>
    </location>
</feature>
<evidence type="ECO:0000313" key="3">
    <source>
        <dbReference type="Proteomes" id="UP000828251"/>
    </source>
</evidence>
<organism evidence="2 3">
    <name type="scientific">Gossypium stocksii</name>
    <dbReference type="NCBI Taxonomy" id="47602"/>
    <lineage>
        <taxon>Eukaryota</taxon>
        <taxon>Viridiplantae</taxon>
        <taxon>Streptophyta</taxon>
        <taxon>Embryophyta</taxon>
        <taxon>Tracheophyta</taxon>
        <taxon>Spermatophyta</taxon>
        <taxon>Magnoliopsida</taxon>
        <taxon>eudicotyledons</taxon>
        <taxon>Gunneridae</taxon>
        <taxon>Pentapetalae</taxon>
        <taxon>rosids</taxon>
        <taxon>malvids</taxon>
        <taxon>Malvales</taxon>
        <taxon>Malvaceae</taxon>
        <taxon>Malvoideae</taxon>
        <taxon>Gossypium</taxon>
    </lineage>
</organism>
<evidence type="ECO:0000313" key="2">
    <source>
        <dbReference type="EMBL" id="KAH1081133.1"/>
    </source>
</evidence>
<feature type="signal peptide" evidence="1">
    <location>
        <begin position="1"/>
        <end position="26"/>
    </location>
</feature>